<organism evidence="14 15">
    <name type="scientific">Sorlinia euscelidii</name>
    <dbReference type="NCBI Taxonomy" id="3081148"/>
    <lineage>
        <taxon>Bacteria</taxon>
        <taxon>Pseudomonadati</taxon>
        <taxon>Pseudomonadota</taxon>
        <taxon>Alphaproteobacteria</taxon>
        <taxon>Acetobacterales</taxon>
        <taxon>Acetobacteraceae</taxon>
        <taxon>Sorlinia</taxon>
    </lineage>
</organism>
<evidence type="ECO:0000256" key="4">
    <source>
        <dbReference type="ARBA" id="ARBA00011503"/>
    </source>
</evidence>
<evidence type="ECO:0000256" key="1">
    <source>
        <dbReference type="ARBA" id="ARBA00003937"/>
    </source>
</evidence>
<accession>A0ABU7U5N4</accession>
<feature type="domain" description="4'-phosphopantetheinyl transferase" evidence="12">
    <location>
        <begin position="155"/>
        <end position="262"/>
    </location>
</feature>
<evidence type="ECO:0000256" key="9">
    <source>
        <dbReference type="ARBA" id="ARBA00031996"/>
    </source>
</evidence>
<dbReference type="PRINTS" id="PR01399">
    <property type="entry name" value="ENTSNTHTASED"/>
</dbReference>
<protein>
    <recommendedName>
        <fullName evidence="5">Enterobactin synthase component D</fullName>
    </recommendedName>
    <alternativeName>
        <fullName evidence="8">4'-phosphopantetheinyl transferase EntD</fullName>
    </alternativeName>
    <alternativeName>
        <fullName evidence="9">Enterochelin synthase D</fullName>
    </alternativeName>
</protein>
<keyword evidence="7" id="KW-0259">Enterobactin biosynthesis</keyword>
<evidence type="ECO:0000256" key="3">
    <source>
        <dbReference type="ARBA" id="ARBA00008342"/>
    </source>
</evidence>
<dbReference type="InterPro" id="IPR037143">
    <property type="entry name" value="4-PPantetheinyl_Trfase_dom_sf"/>
</dbReference>
<evidence type="ECO:0000256" key="11">
    <source>
        <dbReference type="ARBA" id="ARBA00049191"/>
    </source>
</evidence>
<proteinExistence type="inferred from homology"/>
<comment type="catalytic activity">
    <reaction evidence="11">
        <text>apo-[peptidyl-carrier protein] + CoA = holo-[peptidyl-carrier protein] + adenosine 3',5'-bisphosphate + H(+)</text>
        <dbReference type="Rhea" id="RHEA:46228"/>
        <dbReference type="Rhea" id="RHEA-COMP:11479"/>
        <dbReference type="Rhea" id="RHEA-COMP:11480"/>
        <dbReference type="ChEBI" id="CHEBI:15378"/>
        <dbReference type="ChEBI" id="CHEBI:29999"/>
        <dbReference type="ChEBI" id="CHEBI:57287"/>
        <dbReference type="ChEBI" id="CHEBI:58343"/>
        <dbReference type="ChEBI" id="CHEBI:64479"/>
    </reaction>
</comment>
<name>A0ABU7U5N4_9PROT</name>
<evidence type="ECO:0000256" key="7">
    <source>
        <dbReference type="ARBA" id="ARBA00023191"/>
    </source>
</evidence>
<dbReference type="RefSeq" id="WP_394820119.1">
    <property type="nucleotide sequence ID" value="NZ_JAWJZY010000004.1"/>
</dbReference>
<dbReference type="Proteomes" id="UP001312908">
    <property type="component" value="Unassembled WGS sequence"/>
</dbReference>
<evidence type="ECO:0000313" key="15">
    <source>
        <dbReference type="Proteomes" id="UP001312908"/>
    </source>
</evidence>
<dbReference type="Pfam" id="PF01648">
    <property type="entry name" value="ACPS"/>
    <property type="match status" value="1"/>
</dbReference>
<evidence type="ECO:0000256" key="2">
    <source>
        <dbReference type="ARBA" id="ARBA00004993"/>
    </source>
</evidence>
<dbReference type="InterPro" id="IPR041354">
    <property type="entry name" value="4PPT_N"/>
</dbReference>
<evidence type="ECO:0000256" key="10">
    <source>
        <dbReference type="ARBA" id="ARBA00049176"/>
    </source>
</evidence>
<dbReference type="Gene3D" id="3.90.470.20">
    <property type="entry name" value="4'-phosphopantetheinyl transferase domain"/>
    <property type="match status" value="1"/>
</dbReference>
<dbReference type="PANTHER" id="PTHR38096">
    <property type="entry name" value="ENTEROBACTIN SYNTHASE COMPONENT D"/>
    <property type="match status" value="1"/>
</dbReference>
<evidence type="ECO:0000256" key="5">
    <source>
        <dbReference type="ARBA" id="ARBA00019087"/>
    </source>
</evidence>
<comment type="subunit">
    <text evidence="4">EntB, EntD, EntE, and EntF form a multienzyme complex called enterobactin synthase.</text>
</comment>
<dbReference type="EMBL" id="JAWJZY010000004">
    <property type="protein sequence ID" value="MEE8659271.1"/>
    <property type="molecule type" value="Genomic_DNA"/>
</dbReference>
<dbReference type="InterPro" id="IPR003542">
    <property type="entry name" value="Enbac_synth_compD-like"/>
</dbReference>
<dbReference type="Pfam" id="PF17837">
    <property type="entry name" value="4PPT_N"/>
    <property type="match status" value="1"/>
</dbReference>
<comment type="function">
    <text evidence="1">Involved in the biosynthesis of the siderophore enterobactin (enterochelin), which is a macrocyclic trimeric lactone of N-(2,3-dihydroxybenzoyl)-serine. The serine trilactone serves as a scaffolding for the three catechol functionalities that provide hexadentate coordination for the tightly ligated iron(2+) atoms. Plays an essential role in the assembly of the enterobactin by catalyzing the transfer of the 4'-phosphopantetheine (Ppant) moiety from coenzyme A to the apo-domains of both EntB (ArCP domain) and EntF (PCP domain) to yield their holo-forms which make them competent for the activation of 2,3-dihydroxybenzoate (DHB) and L-serine, respectively.</text>
</comment>
<dbReference type="PANTHER" id="PTHR38096:SF1">
    <property type="entry name" value="ENTEROBACTIN SYNTHASE COMPONENT D"/>
    <property type="match status" value="1"/>
</dbReference>
<comment type="caution">
    <text evidence="14">The sequence shown here is derived from an EMBL/GenBank/DDBJ whole genome shotgun (WGS) entry which is preliminary data.</text>
</comment>
<comment type="pathway">
    <text evidence="2">Siderophore biosynthesis; enterobactin biosynthesis.</text>
</comment>
<comment type="similarity">
    <text evidence="3">Belongs to the P-Pant transferase superfamily. EntD family.</text>
</comment>
<evidence type="ECO:0000259" key="13">
    <source>
        <dbReference type="Pfam" id="PF17837"/>
    </source>
</evidence>
<keyword evidence="15" id="KW-1185">Reference proteome</keyword>
<evidence type="ECO:0000256" key="8">
    <source>
        <dbReference type="ARBA" id="ARBA00029894"/>
    </source>
</evidence>
<keyword evidence="6" id="KW-0808">Transferase</keyword>
<reference evidence="14 15" key="1">
    <citation type="submission" date="2023-10" db="EMBL/GenBank/DDBJ databases">
        <title>Sorlinia euscelidii gen. nov., sp. nov., an acetic acid bacteria isolated from the gut of Euscelidius variegatus emitter.</title>
        <authorList>
            <person name="Michoud G."/>
            <person name="Marasco R."/>
            <person name="Seferji K."/>
            <person name="Gonella E."/>
            <person name="Garuglieri E."/>
            <person name="Alma A."/>
            <person name="Mapelli F."/>
            <person name="Borin S."/>
            <person name="Daffonchio D."/>
            <person name="Crotti E."/>
        </authorList>
    </citation>
    <scope>NUCLEOTIDE SEQUENCE [LARGE SCALE GENOMIC DNA]</scope>
    <source>
        <strain evidence="14 15">EV16P</strain>
    </source>
</reference>
<evidence type="ECO:0000259" key="12">
    <source>
        <dbReference type="Pfam" id="PF01648"/>
    </source>
</evidence>
<evidence type="ECO:0000313" key="14">
    <source>
        <dbReference type="EMBL" id="MEE8659271.1"/>
    </source>
</evidence>
<evidence type="ECO:0000256" key="6">
    <source>
        <dbReference type="ARBA" id="ARBA00022679"/>
    </source>
</evidence>
<comment type="catalytic activity">
    <reaction evidence="10">
        <text>apo-[aryl-carrier protein] + CoA = holo-[aryl-carrier protein] + adenosine 3',5'-bisphosphate + H(+)</text>
        <dbReference type="Rhea" id="RHEA:48404"/>
        <dbReference type="Rhea" id="RHEA-COMP:15903"/>
        <dbReference type="Rhea" id="RHEA-COMP:17557"/>
        <dbReference type="ChEBI" id="CHEBI:15378"/>
        <dbReference type="ChEBI" id="CHEBI:29999"/>
        <dbReference type="ChEBI" id="CHEBI:57287"/>
        <dbReference type="ChEBI" id="CHEBI:58343"/>
        <dbReference type="ChEBI" id="CHEBI:64479"/>
    </reaction>
</comment>
<dbReference type="SUPFAM" id="SSF56214">
    <property type="entry name" value="4'-phosphopantetheinyl transferase"/>
    <property type="match status" value="1"/>
</dbReference>
<gene>
    <name evidence="14" type="ORF">DOFOFD_09650</name>
</gene>
<feature type="domain" description="4'-phosphopantetheinyl transferase N-terminal" evidence="13">
    <location>
        <begin position="86"/>
        <end position="148"/>
    </location>
</feature>
<dbReference type="InterPro" id="IPR008278">
    <property type="entry name" value="4-PPantetheinyl_Trfase_dom"/>
</dbReference>
<sequence length="267" mass="29398">MGDLQRRILSSQPTGCTAALAQARGGTEKTSPIPNDAAWRDIVPRAEQCRDMAPLILENGVTARMIALNQVQETSCETNLLPPSFKDAHLTRRRAFLAGRYCALRALRDGGFDGPAPLHRLENGLVDWPASRVGSISHSRTWAISLVAPQNDGDAIGVDIEQIIGMETANNIASLVASPREWRLMQERGDFPSGVTLVFSAKEALFKALFPATLQFENFDAAALTSVTPVALVFALTKDWSSRWRCGGRITVRYQFFEDHVVTWCRS</sequence>